<name>A0A9D4A748_9ROSI</name>
<organism evidence="2 3">
    <name type="scientific">Gossypium stocksii</name>
    <dbReference type="NCBI Taxonomy" id="47602"/>
    <lineage>
        <taxon>Eukaryota</taxon>
        <taxon>Viridiplantae</taxon>
        <taxon>Streptophyta</taxon>
        <taxon>Embryophyta</taxon>
        <taxon>Tracheophyta</taxon>
        <taxon>Spermatophyta</taxon>
        <taxon>Magnoliopsida</taxon>
        <taxon>eudicotyledons</taxon>
        <taxon>Gunneridae</taxon>
        <taxon>Pentapetalae</taxon>
        <taxon>rosids</taxon>
        <taxon>malvids</taxon>
        <taxon>Malvales</taxon>
        <taxon>Malvaceae</taxon>
        <taxon>Malvoideae</taxon>
        <taxon>Gossypium</taxon>
    </lineage>
</organism>
<keyword evidence="3" id="KW-1185">Reference proteome</keyword>
<protein>
    <submittedName>
        <fullName evidence="2">Uncharacterized protein</fullName>
    </submittedName>
</protein>
<feature type="compositionally biased region" description="Basic and acidic residues" evidence="1">
    <location>
        <begin position="71"/>
        <end position="85"/>
    </location>
</feature>
<evidence type="ECO:0000256" key="1">
    <source>
        <dbReference type="SAM" id="MobiDB-lite"/>
    </source>
</evidence>
<comment type="caution">
    <text evidence="2">The sequence shown here is derived from an EMBL/GenBank/DDBJ whole genome shotgun (WGS) entry which is preliminary data.</text>
</comment>
<sequence length="123" mass="13972">MAPRDLHFSFAVWGVHYHPGGCCTVTQTPNRQKCDNGHGEDPSHFTSTFYTQLEPSLEPEPTPDPELSHTQSRDRSYHPDLRADDYFPSSSGHGYHSKFFGPNFNIPDTRSSMTFDIFRSLPP</sequence>
<evidence type="ECO:0000313" key="3">
    <source>
        <dbReference type="Proteomes" id="UP000828251"/>
    </source>
</evidence>
<proteinExistence type="predicted"/>
<gene>
    <name evidence="2" type="ORF">J1N35_013914</name>
</gene>
<accession>A0A9D4A748</accession>
<dbReference type="EMBL" id="JAIQCV010000005">
    <property type="protein sequence ID" value="KAH1096993.1"/>
    <property type="molecule type" value="Genomic_DNA"/>
</dbReference>
<feature type="region of interest" description="Disordered" evidence="1">
    <location>
        <begin position="53"/>
        <end position="89"/>
    </location>
</feature>
<evidence type="ECO:0000313" key="2">
    <source>
        <dbReference type="EMBL" id="KAH1096993.1"/>
    </source>
</evidence>
<dbReference type="AlphaFoldDB" id="A0A9D4A748"/>
<reference evidence="2 3" key="1">
    <citation type="journal article" date="2021" name="Plant Biotechnol. J.">
        <title>Multi-omics assisted identification of the key and species-specific regulatory components of drought-tolerant mechanisms in Gossypium stocksii.</title>
        <authorList>
            <person name="Yu D."/>
            <person name="Ke L."/>
            <person name="Zhang D."/>
            <person name="Wu Y."/>
            <person name="Sun Y."/>
            <person name="Mei J."/>
            <person name="Sun J."/>
            <person name="Sun Y."/>
        </authorList>
    </citation>
    <scope>NUCLEOTIDE SEQUENCE [LARGE SCALE GENOMIC DNA]</scope>
    <source>
        <strain evidence="3">cv. E1</strain>
        <tissue evidence="2">Leaf</tissue>
    </source>
</reference>
<dbReference type="Proteomes" id="UP000828251">
    <property type="component" value="Unassembled WGS sequence"/>
</dbReference>